<dbReference type="EMBL" id="BKCP01013403">
    <property type="protein sequence ID" value="GER57557.1"/>
    <property type="molecule type" value="Genomic_DNA"/>
</dbReference>
<reference evidence="2" key="1">
    <citation type="journal article" date="2019" name="Curr. Biol.">
        <title>Genome Sequence of Striga asiatica Provides Insight into the Evolution of Plant Parasitism.</title>
        <authorList>
            <person name="Yoshida S."/>
            <person name="Kim S."/>
            <person name="Wafula E.K."/>
            <person name="Tanskanen J."/>
            <person name="Kim Y.M."/>
            <person name="Honaas L."/>
            <person name="Yang Z."/>
            <person name="Spallek T."/>
            <person name="Conn C.E."/>
            <person name="Ichihashi Y."/>
            <person name="Cheong K."/>
            <person name="Cui S."/>
            <person name="Der J.P."/>
            <person name="Gundlach H."/>
            <person name="Jiao Y."/>
            <person name="Hori C."/>
            <person name="Ishida J.K."/>
            <person name="Kasahara H."/>
            <person name="Kiba T."/>
            <person name="Kim M.S."/>
            <person name="Koo N."/>
            <person name="Laohavisit A."/>
            <person name="Lee Y.H."/>
            <person name="Lumba S."/>
            <person name="McCourt P."/>
            <person name="Mortimer J.C."/>
            <person name="Mutuku J.M."/>
            <person name="Nomura T."/>
            <person name="Sasaki-Sekimoto Y."/>
            <person name="Seto Y."/>
            <person name="Wang Y."/>
            <person name="Wakatake T."/>
            <person name="Sakakibara H."/>
            <person name="Demura T."/>
            <person name="Yamaguchi S."/>
            <person name="Yoneyama K."/>
            <person name="Manabe R.I."/>
            <person name="Nelson D.C."/>
            <person name="Schulman A.H."/>
            <person name="Timko M.P."/>
            <person name="dePamphilis C.W."/>
            <person name="Choi D."/>
            <person name="Shirasu K."/>
        </authorList>
    </citation>
    <scope>NUCLEOTIDE SEQUENCE [LARGE SCALE GENOMIC DNA]</scope>
    <source>
        <strain evidence="2">cv. UVA1</strain>
    </source>
</reference>
<evidence type="ECO:0000313" key="1">
    <source>
        <dbReference type="EMBL" id="GER57557.1"/>
    </source>
</evidence>
<keyword evidence="1" id="KW-0689">Ribosomal protein</keyword>
<evidence type="ECO:0000313" key="2">
    <source>
        <dbReference type="Proteomes" id="UP000325081"/>
    </source>
</evidence>
<dbReference type="Proteomes" id="UP000325081">
    <property type="component" value="Unassembled WGS sequence"/>
</dbReference>
<dbReference type="AlphaFoldDB" id="A0A5A7RJX7"/>
<organism evidence="1 2">
    <name type="scientific">Striga asiatica</name>
    <name type="common">Asiatic witchweed</name>
    <name type="synonym">Buchnera asiatica</name>
    <dbReference type="NCBI Taxonomy" id="4170"/>
    <lineage>
        <taxon>Eukaryota</taxon>
        <taxon>Viridiplantae</taxon>
        <taxon>Streptophyta</taxon>
        <taxon>Embryophyta</taxon>
        <taxon>Tracheophyta</taxon>
        <taxon>Spermatophyta</taxon>
        <taxon>Magnoliopsida</taxon>
        <taxon>eudicotyledons</taxon>
        <taxon>Gunneridae</taxon>
        <taxon>Pentapetalae</taxon>
        <taxon>asterids</taxon>
        <taxon>lamiids</taxon>
        <taxon>Lamiales</taxon>
        <taxon>Orobanchaceae</taxon>
        <taxon>Buchnereae</taxon>
        <taxon>Striga</taxon>
    </lineage>
</organism>
<feature type="non-terminal residue" evidence="1">
    <location>
        <position position="203"/>
    </location>
</feature>
<dbReference type="GO" id="GO:0005840">
    <property type="term" value="C:ribosome"/>
    <property type="evidence" value="ECO:0007669"/>
    <property type="project" value="UniProtKB-KW"/>
</dbReference>
<keyword evidence="2" id="KW-1185">Reference proteome</keyword>
<gene>
    <name evidence="1" type="ORF">STAS_35372</name>
</gene>
<accession>A0A5A7RJX7</accession>
<feature type="non-terminal residue" evidence="1">
    <location>
        <position position="1"/>
    </location>
</feature>
<sequence length="203" mass="21760">ARTLTRPFSQPLTTISINTSFHASIGPGIHQCKQSLITFFSPPLPANGWKNLYGPGCPSGLINASGPTSISPKFTPLSFALTRASPNSSISTSLKHVVKNLLVGEFEAELGEVPFRAVVVAADGEAVLVINRALWEPTPDREYHVVERGVILGPAVVKDVKVQLDFRCGDSVNVLENGGLCEEWGPQVPHREVVGREDPSVGL</sequence>
<comment type="caution">
    <text evidence="1">The sequence shown here is derived from an EMBL/GenBank/DDBJ whole genome shotgun (WGS) entry which is preliminary data.</text>
</comment>
<protein>
    <submittedName>
        <fullName evidence="1">50S ribosomal protein L13</fullName>
    </submittedName>
</protein>
<name>A0A5A7RJX7_STRAF</name>
<keyword evidence="1" id="KW-0687">Ribonucleoprotein</keyword>
<proteinExistence type="predicted"/>